<organism evidence="1 2">
    <name type="scientific">Paenibacillus nicotianae</name>
    <dbReference type="NCBI Taxonomy" id="1526551"/>
    <lineage>
        <taxon>Bacteria</taxon>
        <taxon>Bacillati</taxon>
        <taxon>Bacillota</taxon>
        <taxon>Bacilli</taxon>
        <taxon>Bacillales</taxon>
        <taxon>Paenibacillaceae</taxon>
        <taxon>Paenibacillus</taxon>
    </lineage>
</organism>
<dbReference type="InterPro" id="IPR029058">
    <property type="entry name" value="AB_hydrolase_fold"/>
</dbReference>
<dbReference type="Proteomes" id="UP001597403">
    <property type="component" value="Unassembled WGS sequence"/>
</dbReference>
<dbReference type="Pfam" id="PF00756">
    <property type="entry name" value="Esterase"/>
    <property type="match status" value="2"/>
</dbReference>
<dbReference type="InterPro" id="IPR000801">
    <property type="entry name" value="Esterase-like"/>
</dbReference>
<dbReference type="GO" id="GO:0016787">
    <property type="term" value="F:hydrolase activity"/>
    <property type="evidence" value="ECO:0007669"/>
    <property type="project" value="UniProtKB-KW"/>
</dbReference>
<dbReference type="Gene3D" id="3.40.50.1820">
    <property type="entry name" value="alpha/beta hydrolase"/>
    <property type="match status" value="2"/>
</dbReference>
<accession>A0ABW4UV06</accession>
<comment type="caution">
    <text evidence="1">The sequence shown here is derived from an EMBL/GenBank/DDBJ whole genome shotgun (WGS) entry which is preliminary data.</text>
</comment>
<gene>
    <name evidence="1" type="ORF">ACFSGI_15625</name>
</gene>
<dbReference type="RefSeq" id="WP_379283617.1">
    <property type="nucleotide sequence ID" value="NZ_JBHUGF010000010.1"/>
</dbReference>
<protein>
    <submittedName>
        <fullName evidence="1">Alpha/beta hydrolase</fullName>
    </submittedName>
</protein>
<evidence type="ECO:0000313" key="2">
    <source>
        <dbReference type="Proteomes" id="UP001597403"/>
    </source>
</evidence>
<keyword evidence="2" id="KW-1185">Reference proteome</keyword>
<evidence type="ECO:0000313" key="1">
    <source>
        <dbReference type="EMBL" id="MFD1991403.1"/>
    </source>
</evidence>
<proteinExistence type="predicted"/>
<dbReference type="PANTHER" id="PTHR48098:SF6">
    <property type="entry name" value="FERRI-BACILLIBACTIN ESTERASE BESA"/>
    <property type="match status" value="1"/>
</dbReference>
<dbReference type="SUPFAM" id="SSF53474">
    <property type="entry name" value="alpha/beta-Hydrolases"/>
    <property type="match status" value="2"/>
</dbReference>
<reference evidence="2" key="1">
    <citation type="journal article" date="2019" name="Int. J. Syst. Evol. Microbiol.">
        <title>The Global Catalogue of Microorganisms (GCM) 10K type strain sequencing project: providing services to taxonomists for standard genome sequencing and annotation.</title>
        <authorList>
            <consortium name="The Broad Institute Genomics Platform"/>
            <consortium name="The Broad Institute Genome Sequencing Center for Infectious Disease"/>
            <person name="Wu L."/>
            <person name="Ma J."/>
        </authorList>
    </citation>
    <scope>NUCLEOTIDE SEQUENCE [LARGE SCALE GENOMIC DNA]</scope>
    <source>
        <strain evidence="2">CGMCC 1.15067</strain>
    </source>
</reference>
<sequence length="528" mass="60045">MKRTDQLDILGRKLTVYVPPSYHLSERCYPVVYVQDGCQLITHCQNYLERLFREQWLHEVILVGVHTDRRTYDYTPWAAPALNPQFPPFGGQASSYIDELADQVKPHIDQRYRTLTDPIHTGMIGGSLGGLVSMFAAYWRPDVFGCLGMLSPSCWYEGVMDFIEEHPAPLSTLKLYVSIGNREGLYKQNAQQHMVKHVLNTCELWQAKGFPTDHLLLDIEDGGTHDLMFMTQHFIKALQFLFGATYTDSSSAKPDHPISQRYAIPATDTFVMRSKQTGLDYHIFVYVPTKPAPVEGYSVLYTVDGNAYFGSIAEAMRLQTRHPRGLPSGIVVSIGYLTDEPFVSERRFRDLTIPDIQSGLRPDGTSWPCNGGADDLLDFIASELMPEIHNRYPVHPQQQGLFGHSLGGFFTLYTLITRPTLFQTYIAGSPSFWWKNRVLFDLLPALQQRLTDENLQIQLMLAIGTNEHESMLTDTRLFYEQIKSSQSKSVIRVEHIEFEGEGHMSVLHSIISPMIRFMFAQEGAELCI</sequence>
<dbReference type="InterPro" id="IPR050583">
    <property type="entry name" value="Mycobacterial_A85_antigen"/>
</dbReference>
<name>A0ABW4UV06_9BACL</name>
<dbReference type="PANTHER" id="PTHR48098">
    <property type="entry name" value="ENTEROCHELIN ESTERASE-RELATED"/>
    <property type="match status" value="1"/>
</dbReference>
<keyword evidence="1" id="KW-0378">Hydrolase</keyword>
<dbReference type="EMBL" id="JBHUGF010000010">
    <property type="protein sequence ID" value="MFD1991403.1"/>
    <property type="molecule type" value="Genomic_DNA"/>
</dbReference>